<evidence type="ECO:0000313" key="2">
    <source>
        <dbReference type="Proteomes" id="UP001598130"/>
    </source>
</evidence>
<accession>A0ABW6CM91</accession>
<name>A0ABW6CM91_9CAUL</name>
<gene>
    <name evidence="1" type="ORF">OCL97_09485</name>
</gene>
<sequence>MAYDYYSLTLGRERTAQKALSDHLRGAMGAELAAVFAPVLGFASDTALVLVKDAGGAAAIASAPGVVASEHHSLTPTLRPADDVPPMAGGIYVHNWFTIDGDAVDEFVRLSGEAWPDFEARFETKIFGLFLAAESDADRVSGARRLLLMTRYRDLGEWQTSRDPTSAAMQVFARRRQLTRVSLARACQLIS</sequence>
<proteinExistence type="predicted"/>
<protein>
    <recommendedName>
        <fullName evidence="3">NIPSNAP domain-containing protein</fullName>
    </recommendedName>
</protein>
<dbReference type="RefSeq" id="WP_377369650.1">
    <property type="nucleotide sequence ID" value="NZ_JAOTJD010000015.1"/>
</dbReference>
<dbReference type="Proteomes" id="UP001598130">
    <property type="component" value="Unassembled WGS sequence"/>
</dbReference>
<dbReference type="EMBL" id="JAOTJD010000015">
    <property type="protein sequence ID" value="MFD3264190.1"/>
    <property type="molecule type" value="Genomic_DNA"/>
</dbReference>
<keyword evidence="2" id="KW-1185">Reference proteome</keyword>
<evidence type="ECO:0000313" key="1">
    <source>
        <dbReference type="EMBL" id="MFD3264190.1"/>
    </source>
</evidence>
<comment type="caution">
    <text evidence="1">The sequence shown here is derived from an EMBL/GenBank/DDBJ whole genome shotgun (WGS) entry which is preliminary data.</text>
</comment>
<reference evidence="1 2" key="1">
    <citation type="submission" date="2022-09" db="EMBL/GenBank/DDBJ databases">
        <title>New species of Phenylobacterium.</title>
        <authorList>
            <person name="Mieszkin S."/>
        </authorList>
    </citation>
    <scope>NUCLEOTIDE SEQUENCE [LARGE SCALE GENOMIC DNA]</scope>
    <source>
        <strain evidence="1 2">HK31-G</strain>
    </source>
</reference>
<organism evidence="1 2">
    <name type="scientific">Phenylobacterium ferrooxidans</name>
    <dbReference type="NCBI Taxonomy" id="2982689"/>
    <lineage>
        <taxon>Bacteria</taxon>
        <taxon>Pseudomonadati</taxon>
        <taxon>Pseudomonadota</taxon>
        <taxon>Alphaproteobacteria</taxon>
        <taxon>Caulobacterales</taxon>
        <taxon>Caulobacteraceae</taxon>
        <taxon>Phenylobacterium</taxon>
    </lineage>
</organism>
<evidence type="ECO:0008006" key="3">
    <source>
        <dbReference type="Google" id="ProtNLM"/>
    </source>
</evidence>